<dbReference type="SUPFAM" id="SSF51126">
    <property type="entry name" value="Pectin lyase-like"/>
    <property type="match status" value="1"/>
</dbReference>
<sequence length="162" mass="17328">MHVAMQSLVFRYVTNATIVTLLDPKIFHMQVFKSNYVTFNSIRVTAPGDSPNTDGLHIAESSNIVVNNAVVDTGDDCISIGPGNRNLSITGVTCGPGHGISVGSLSKTPGENDVVGLSVRNCTFIGTSNGLRIKSWQSSVFALKASGFHYEDIVMMYTTLSL</sequence>
<evidence type="ECO:0000256" key="5">
    <source>
        <dbReference type="ARBA" id="ARBA00022801"/>
    </source>
</evidence>
<keyword evidence="5 9" id="KW-0378">Hydrolase</keyword>
<feature type="active site" evidence="8">
    <location>
        <position position="98"/>
    </location>
</feature>
<evidence type="ECO:0000256" key="8">
    <source>
        <dbReference type="PROSITE-ProRule" id="PRU10052"/>
    </source>
</evidence>
<keyword evidence="11" id="KW-1185">Reference proteome</keyword>
<keyword evidence="4" id="KW-0964">Secreted</keyword>
<evidence type="ECO:0000256" key="7">
    <source>
        <dbReference type="ARBA" id="ARBA00023316"/>
    </source>
</evidence>
<dbReference type="PROSITE" id="PS00502">
    <property type="entry name" value="POLYGALACTURONASE"/>
    <property type="match status" value="1"/>
</dbReference>
<evidence type="ECO:0000256" key="3">
    <source>
        <dbReference type="ARBA" id="ARBA00022512"/>
    </source>
</evidence>
<keyword evidence="3" id="KW-0134">Cell wall</keyword>
<protein>
    <submittedName>
        <fullName evidence="10">Polygalacturonase-like</fullName>
    </submittedName>
</protein>
<evidence type="ECO:0000256" key="1">
    <source>
        <dbReference type="ARBA" id="ARBA00004191"/>
    </source>
</evidence>
<dbReference type="Proteomes" id="UP001327560">
    <property type="component" value="Chromosome 2"/>
</dbReference>
<evidence type="ECO:0000313" key="11">
    <source>
        <dbReference type="Proteomes" id="UP001327560"/>
    </source>
</evidence>
<evidence type="ECO:0000256" key="6">
    <source>
        <dbReference type="ARBA" id="ARBA00023295"/>
    </source>
</evidence>
<dbReference type="GO" id="GO:0004650">
    <property type="term" value="F:polygalacturonase activity"/>
    <property type="evidence" value="ECO:0007669"/>
    <property type="project" value="InterPro"/>
</dbReference>
<name>A0AAQ3JXJ3_9LILI</name>
<keyword evidence="7" id="KW-0961">Cell wall biogenesis/degradation</keyword>
<dbReference type="Pfam" id="PF00295">
    <property type="entry name" value="Glyco_hydro_28"/>
    <property type="match status" value="1"/>
</dbReference>
<evidence type="ECO:0000256" key="9">
    <source>
        <dbReference type="RuleBase" id="RU361169"/>
    </source>
</evidence>
<evidence type="ECO:0000256" key="2">
    <source>
        <dbReference type="ARBA" id="ARBA00008834"/>
    </source>
</evidence>
<comment type="similarity">
    <text evidence="2 9">Belongs to the glycosyl hydrolase 28 family.</text>
</comment>
<dbReference type="Gene3D" id="2.160.20.10">
    <property type="entry name" value="Single-stranded right-handed beta-helix, Pectin lyase-like"/>
    <property type="match status" value="1"/>
</dbReference>
<evidence type="ECO:0000313" key="10">
    <source>
        <dbReference type="EMBL" id="WOK97992.1"/>
    </source>
</evidence>
<dbReference type="InterPro" id="IPR012334">
    <property type="entry name" value="Pectin_lyas_fold"/>
</dbReference>
<proteinExistence type="inferred from homology"/>
<keyword evidence="6 9" id="KW-0326">Glycosidase</keyword>
<dbReference type="PANTHER" id="PTHR31375">
    <property type="match status" value="1"/>
</dbReference>
<dbReference type="GO" id="GO:0005975">
    <property type="term" value="P:carbohydrate metabolic process"/>
    <property type="evidence" value="ECO:0007669"/>
    <property type="project" value="InterPro"/>
</dbReference>
<comment type="subcellular location">
    <subcellularLocation>
        <location evidence="1">Secreted</location>
        <location evidence="1">Cell wall</location>
    </subcellularLocation>
</comment>
<gene>
    <name evidence="10" type="ORF">Cni_G06700</name>
</gene>
<dbReference type="InterPro" id="IPR006626">
    <property type="entry name" value="PbH1"/>
</dbReference>
<evidence type="ECO:0000256" key="4">
    <source>
        <dbReference type="ARBA" id="ARBA00022525"/>
    </source>
</evidence>
<dbReference type="EMBL" id="CP136891">
    <property type="protein sequence ID" value="WOK97992.1"/>
    <property type="molecule type" value="Genomic_DNA"/>
</dbReference>
<dbReference type="GO" id="GO:0071555">
    <property type="term" value="P:cell wall organization"/>
    <property type="evidence" value="ECO:0007669"/>
    <property type="project" value="UniProtKB-KW"/>
</dbReference>
<accession>A0AAQ3JXJ3</accession>
<reference evidence="10 11" key="1">
    <citation type="submission" date="2023-10" db="EMBL/GenBank/DDBJ databases">
        <title>Chromosome-scale genome assembly provides insights into flower coloration mechanisms of Canna indica.</title>
        <authorList>
            <person name="Li C."/>
        </authorList>
    </citation>
    <scope>NUCLEOTIDE SEQUENCE [LARGE SCALE GENOMIC DNA]</scope>
    <source>
        <tissue evidence="10">Flower</tissue>
    </source>
</reference>
<dbReference type="InterPro" id="IPR000743">
    <property type="entry name" value="Glyco_hydro_28"/>
</dbReference>
<organism evidence="10 11">
    <name type="scientific">Canna indica</name>
    <name type="common">Indian-shot</name>
    <dbReference type="NCBI Taxonomy" id="4628"/>
    <lineage>
        <taxon>Eukaryota</taxon>
        <taxon>Viridiplantae</taxon>
        <taxon>Streptophyta</taxon>
        <taxon>Embryophyta</taxon>
        <taxon>Tracheophyta</taxon>
        <taxon>Spermatophyta</taxon>
        <taxon>Magnoliopsida</taxon>
        <taxon>Liliopsida</taxon>
        <taxon>Zingiberales</taxon>
        <taxon>Cannaceae</taxon>
        <taxon>Canna</taxon>
    </lineage>
</organism>
<dbReference type="AlphaFoldDB" id="A0AAQ3JXJ3"/>
<dbReference type="SMART" id="SM00710">
    <property type="entry name" value="PbH1"/>
    <property type="match status" value="4"/>
</dbReference>
<dbReference type="InterPro" id="IPR011050">
    <property type="entry name" value="Pectin_lyase_fold/virulence"/>
</dbReference>